<dbReference type="eggNOG" id="COG1683">
    <property type="taxonomic scope" value="Bacteria"/>
</dbReference>
<dbReference type="STRING" id="862908.BMS_2165"/>
<evidence type="ECO:0000313" key="2">
    <source>
        <dbReference type="Proteomes" id="UP000008963"/>
    </source>
</evidence>
<dbReference type="InterPro" id="IPR007553">
    <property type="entry name" value="2-thiour_desulf"/>
</dbReference>
<organism evidence="1 2">
    <name type="scientific">Halobacteriovorax marinus (strain ATCC BAA-682 / DSM 15412 / SJ)</name>
    <name type="common">Bacteriovorax marinus</name>
    <dbReference type="NCBI Taxonomy" id="862908"/>
    <lineage>
        <taxon>Bacteria</taxon>
        <taxon>Pseudomonadati</taxon>
        <taxon>Bdellovibrionota</taxon>
        <taxon>Bacteriovoracia</taxon>
        <taxon>Bacteriovoracales</taxon>
        <taxon>Halobacteriovoraceae</taxon>
        <taxon>Halobacteriovorax</taxon>
    </lineage>
</organism>
<dbReference type="AlphaFoldDB" id="E1X3P2"/>
<evidence type="ECO:0000313" key="1">
    <source>
        <dbReference type="EMBL" id="CBW26971.1"/>
    </source>
</evidence>
<dbReference type="PANTHER" id="PTHR30087">
    <property type="entry name" value="INNER MEMBRANE PROTEIN"/>
    <property type="match status" value="1"/>
</dbReference>
<dbReference type="PATRIC" id="fig|862908.3.peg.2059"/>
<sequence>MIKRGEAIPVCPEQLGGLSTPRDPAESVDSKVLTINGKDVTFEYNKGAKEALSLAQIFGASEALLKSRSPMCGAGEVYDGSFKGKLRNGDGIFTKLLKEAGIKVDPID</sequence>
<keyword evidence="2" id="KW-1185">Reference proteome</keyword>
<accession>E1X3P2</accession>
<dbReference type="Pfam" id="PF04463">
    <property type="entry name" value="2-thiour_desulf"/>
    <property type="match status" value="1"/>
</dbReference>
<gene>
    <name evidence="1" type="ordered locus">BMS_2165</name>
</gene>
<dbReference type="KEGG" id="bmx:BMS_2165"/>
<protein>
    <submittedName>
        <fullName evidence="1">Uncharacterized protein</fullName>
    </submittedName>
</protein>
<name>E1X3P2_HALMS</name>
<reference evidence="2" key="1">
    <citation type="journal article" date="2013" name="ISME J.">
        <title>A small predatory core genome in the divergent marine Bacteriovorax marinus SJ and the terrestrial Bdellovibrio bacteriovorus.</title>
        <authorList>
            <person name="Crossman L.C."/>
            <person name="Chen H."/>
            <person name="Cerdeno-Tarraga A.M."/>
            <person name="Brooks K."/>
            <person name="Quail M.A."/>
            <person name="Pineiro S.A."/>
            <person name="Hobley L."/>
            <person name="Sockett R.E."/>
            <person name="Bentley S.D."/>
            <person name="Parkhill J."/>
            <person name="Williams H.N."/>
            <person name="Stine O.C."/>
        </authorList>
    </citation>
    <scope>NUCLEOTIDE SEQUENCE [LARGE SCALE GENOMIC DNA]</scope>
    <source>
        <strain evidence="2">ATCC BAA-682 / DSM 15412 / SJ</strain>
    </source>
</reference>
<proteinExistence type="predicted"/>
<dbReference type="Proteomes" id="UP000008963">
    <property type="component" value="Chromosome"/>
</dbReference>
<dbReference type="EMBL" id="FQ312005">
    <property type="protein sequence ID" value="CBW26971.1"/>
    <property type="molecule type" value="Genomic_DNA"/>
</dbReference>
<dbReference type="PANTHER" id="PTHR30087:SF1">
    <property type="entry name" value="HYPOTHETICAL CYTOSOLIC PROTEIN"/>
    <property type="match status" value="1"/>
</dbReference>
<dbReference type="HOGENOM" id="CLU_076318_1_2_7"/>